<sequence>MEKLKQFDDFLDDEREGFSSNSREWVKLDESIKNEGFRIGKEKNQEEFLQKGFNAGFKDGITLSIAGGKLQGRLCAYLTLLSEHDISSKAQGGTEQHVSISEKSSSTSLAEKLLSSTTGLIAQIPNILSNDRSQDIPHPTEGISCLHEDTSTQKCCSVQNTNSSSVDEMKLGCSALDPVHTTNKDTKENLSCQDVCLSKANFWSQLENFRLQATAAGVLLNE</sequence>
<dbReference type="AlphaFoldDB" id="A0AAV2I2A6"/>
<name>A0AAV2I2A6_LYMST</name>
<evidence type="ECO:0000313" key="2">
    <source>
        <dbReference type="Proteomes" id="UP001497497"/>
    </source>
</evidence>
<evidence type="ECO:0008006" key="3">
    <source>
        <dbReference type="Google" id="ProtNLM"/>
    </source>
</evidence>
<gene>
    <name evidence="1" type="ORF">GSLYS_00014411001</name>
</gene>
<dbReference type="PANTHER" id="PTHR18829">
    <property type="entry name" value="PROTEIN YAE1 HOMOLOG"/>
    <property type="match status" value="1"/>
</dbReference>
<proteinExistence type="predicted"/>
<protein>
    <recommendedName>
        <fullName evidence="3">Essential protein Yae1 N-terminal domain-containing protein</fullName>
    </recommendedName>
</protein>
<dbReference type="InterPro" id="IPR038881">
    <property type="entry name" value="Yae1-like"/>
</dbReference>
<reference evidence="1 2" key="1">
    <citation type="submission" date="2024-04" db="EMBL/GenBank/DDBJ databases">
        <authorList>
            <consortium name="Genoscope - CEA"/>
            <person name="William W."/>
        </authorList>
    </citation>
    <scope>NUCLEOTIDE SEQUENCE [LARGE SCALE GENOMIC DNA]</scope>
</reference>
<evidence type="ECO:0000313" key="1">
    <source>
        <dbReference type="EMBL" id="CAL1540762.1"/>
    </source>
</evidence>
<comment type="caution">
    <text evidence="1">The sequence shown here is derived from an EMBL/GenBank/DDBJ whole genome shotgun (WGS) entry which is preliminary data.</text>
</comment>
<dbReference type="Proteomes" id="UP001497497">
    <property type="component" value="Unassembled WGS sequence"/>
</dbReference>
<organism evidence="1 2">
    <name type="scientific">Lymnaea stagnalis</name>
    <name type="common">Great pond snail</name>
    <name type="synonym">Helix stagnalis</name>
    <dbReference type="NCBI Taxonomy" id="6523"/>
    <lineage>
        <taxon>Eukaryota</taxon>
        <taxon>Metazoa</taxon>
        <taxon>Spiralia</taxon>
        <taxon>Lophotrochozoa</taxon>
        <taxon>Mollusca</taxon>
        <taxon>Gastropoda</taxon>
        <taxon>Heterobranchia</taxon>
        <taxon>Euthyneura</taxon>
        <taxon>Panpulmonata</taxon>
        <taxon>Hygrophila</taxon>
        <taxon>Lymnaeoidea</taxon>
        <taxon>Lymnaeidae</taxon>
        <taxon>Lymnaea</taxon>
    </lineage>
</organism>
<keyword evidence="2" id="KW-1185">Reference proteome</keyword>
<dbReference type="PANTHER" id="PTHR18829:SF0">
    <property type="entry name" value="PROTEIN YAE1 HOMOLOG"/>
    <property type="match status" value="1"/>
</dbReference>
<accession>A0AAV2I2A6</accession>
<dbReference type="EMBL" id="CAXITT010000399">
    <property type="protein sequence ID" value="CAL1540762.1"/>
    <property type="molecule type" value="Genomic_DNA"/>
</dbReference>